<feature type="transmembrane region" description="Helical" evidence="1">
    <location>
        <begin position="43"/>
        <end position="61"/>
    </location>
</feature>
<keyword evidence="1" id="KW-0472">Membrane</keyword>
<gene>
    <name evidence="2" type="ORF">JIN83_13605</name>
</gene>
<evidence type="ECO:0000313" key="2">
    <source>
        <dbReference type="EMBL" id="MBK1856003.1"/>
    </source>
</evidence>
<keyword evidence="1" id="KW-1133">Transmembrane helix</keyword>
<feature type="transmembrane region" description="Helical" evidence="1">
    <location>
        <begin position="87"/>
        <end position="113"/>
    </location>
</feature>
<dbReference type="AlphaFoldDB" id="A0AAE2V9Z6"/>
<feature type="transmembrane region" description="Helical" evidence="1">
    <location>
        <begin position="119"/>
        <end position="137"/>
    </location>
</feature>
<protein>
    <submittedName>
        <fullName evidence="2">YeeE/YedE family protein</fullName>
    </submittedName>
</protein>
<proteinExistence type="predicted"/>
<keyword evidence="1" id="KW-0812">Transmembrane</keyword>
<evidence type="ECO:0000256" key="1">
    <source>
        <dbReference type="SAM" id="Phobius"/>
    </source>
</evidence>
<keyword evidence="3" id="KW-1185">Reference proteome</keyword>
<comment type="caution">
    <text evidence="2">The sequence shown here is derived from an EMBL/GenBank/DDBJ whole genome shotgun (WGS) entry which is preliminary data.</text>
</comment>
<dbReference type="Pfam" id="PF20398">
    <property type="entry name" value="DUF6691"/>
    <property type="match status" value="1"/>
</dbReference>
<dbReference type="RefSeq" id="WP_309490615.1">
    <property type="nucleotide sequence ID" value="NZ_JAENIG010000009.1"/>
</dbReference>
<accession>A0AAE2V9Z6</accession>
<evidence type="ECO:0000313" key="3">
    <source>
        <dbReference type="Proteomes" id="UP000634206"/>
    </source>
</evidence>
<name>A0AAE2V9Z6_9BACT</name>
<dbReference type="EMBL" id="JAENIG010000009">
    <property type="protein sequence ID" value="MBK1856003.1"/>
    <property type="molecule type" value="Genomic_DNA"/>
</dbReference>
<dbReference type="Proteomes" id="UP000634206">
    <property type="component" value="Unassembled WGS sequence"/>
</dbReference>
<dbReference type="InterPro" id="IPR046513">
    <property type="entry name" value="DUF6691"/>
</dbReference>
<organism evidence="2 3">
    <name type="scientific">Oceaniferula flava</name>
    <dbReference type="NCBI Taxonomy" id="2800421"/>
    <lineage>
        <taxon>Bacteria</taxon>
        <taxon>Pseudomonadati</taxon>
        <taxon>Verrucomicrobiota</taxon>
        <taxon>Verrucomicrobiia</taxon>
        <taxon>Verrucomicrobiales</taxon>
        <taxon>Verrucomicrobiaceae</taxon>
        <taxon>Oceaniferula</taxon>
    </lineage>
</organism>
<sequence length="141" mass="14781">MSRLFLTFLAGLLFGLGLAVSGMTDPTRVIAFLDVAGAWDPSLIFVMGGALGTYALCMFITHKVRGGKGMDQTDLPCGDSEPLNRRLLIGSALFGIGWALAGFCPGPALANLAALRSEALVFVPLMLVGMSIAHYGFGADR</sequence>
<reference evidence="2" key="1">
    <citation type="submission" date="2021-01" db="EMBL/GenBank/DDBJ databases">
        <title>Modified the classification status of verrucomicrobia.</title>
        <authorList>
            <person name="Feng X."/>
        </authorList>
    </citation>
    <scope>NUCLEOTIDE SEQUENCE</scope>
    <source>
        <strain evidence="2">5K15</strain>
    </source>
</reference>